<keyword evidence="3" id="KW-1185">Reference proteome</keyword>
<dbReference type="Gene3D" id="3.40.50.1580">
    <property type="entry name" value="Nucleoside phosphorylase domain"/>
    <property type="match status" value="1"/>
</dbReference>
<comment type="caution">
    <text evidence="2">The sequence shown here is derived from an EMBL/GenBank/DDBJ whole genome shotgun (WGS) entry which is preliminary data.</text>
</comment>
<dbReference type="InterPro" id="IPR035994">
    <property type="entry name" value="Nucleoside_phosphorylase_sf"/>
</dbReference>
<organism evidence="2 3">
    <name type="scientific">Desulforhabdus amnigena</name>
    <dbReference type="NCBI Taxonomy" id="40218"/>
    <lineage>
        <taxon>Bacteria</taxon>
        <taxon>Pseudomonadati</taxon>
        <taxon>Thermodesulfobacteriota</taxon>
        <taxon>Syntrophobacteria</taxon>
        <taxon>Syntrophobacterales</taxon>
        <taxon>Syntrophobacteraceae</taxon>
        <taxon>Desulforhabdus</taxon>
    </lineage>
</organism>
<dbReference type="GO" id="GO:0009116">
    <property type="term" value="P:nucleoside metabolic process"/>
    <property type="evidence" value="ECO:0007669"/>
    <property type="project" value="InterPro"/>
</dbReference>
<sequence length="274" mass="31264">MSSIQDGKRYAHIALLAALPQEYRPFQKLSGPWRSVSARPFRHFIRVHSDRDFMLVETGMGKSRILDALKWVQERYTPDLIVSFGFAGSLHKKLKVGQTFLANRFNLLHDSLHSDRSGSQLILEVPSTLQHFIHENHFALVRILTAQRPEPKAPLLELLREVPSLMDMESYFAAEFTLKNSIPFLCFRTVSDGDEDEIDFDLGSITNGDGQVQTLKVLRTVAAKPGLMKSFWFSWRRSRLAAMRIAGLLSSFLSLPLYELTEILSSIQLKEESR</sequence>
<evidence type="ECO:0000259" key="1">
    <source>
        <dbReference type="Pfam" id="PF01048"/>
    </source>
</evidence>
<dbReference type="InterPro" id="IPR000845">
    <property type="entry name" value="Nucleoside_phosphorylase_d"/>
</dbReference>
<proteinExistence type="predicted"/>
<dbReference type="Pfam" id="PF01048">
    <property type="entry name" value="PNP_UDP_1"/>
    <property type="match status" value="1"/>
</dbReference>
<gene>
    <name evidence="2" type="ORF">DAMNIGENAA_07780</name>
</gene>
<dbReference type="PANTHER" id="PTHR46832">
    <property type="entry name" value="5'-METHYLTHIOADENOSINE/S-ADENOSYLHOMOCYSTEINE NUCLEOSIDASE"/>
    <property type="match status" value="1"/>
</dbReference>
<dbReference type="GO" id="GO:0019284">
    <property type="term" value="P:L-methionine salvage from S-adenosylmethionine"/>
    <property type="evidence" value="ECO:0007669"/>
    <property type="project" value="TreeGrafter"/>
</dbReference>
<accession>A0A9W6D014</accession>
<name>A0A9W6D014_9BACT</name>
<dbReference type="GO" id="GO:0008930">
    <property type="term" value="F:methylthioadenosine nucleosidase activity"/>
    <property type="evidence" value="ECO:0007669"/>
    <property type="project" value="TreeGrafter"/>
</dbReference>
<dbReference type="EMBL" id="BSDR01000001">
    <property type="protein sequence ID" value="GLI33345.1"/>
    <property type="molecule type" value="Genomic_DNA"/>
</dbReference>
<dbReference type="RefSeq" id="WP_281792356.1">
    <property type="nucleotide sequence ID" value="NZ_BSDR01000001.1"/>
</dbReference>
<dbReference type="GO" id="GO:0008782">
    <property type="term" value="F:adenosylhomocysteine nucleosidase activity"/>
    <property type="evidence" value="ECO:0007669"/>
    <property type="project" value="TreeGrafter"/>
</dbReference>
<evidence type="ECO:0000313" key="2">
    <source>
        <dbReference type="EMBL" id="GLI33345.1"/>
    </source>
</evidence>
<protein>
    <recommendedName>
        <fullName evidence="1">Nucleoside phosphorylase domain-containing protein</fullName>
    </recommendedName>
</protein>
<dbReference type="GO" id="GO:0005829">
    <property type="term" value="C:cytosol"/>
    <property type="evidence" value="ECO:0007669"/>
    <property type="project" value="TreeGrafter"/>
</dbReference>
<dbReference type="AlphaFoldDB" id="A0A9W6D014"/>
<dbReference type="SUPFAM" id="SSF53167">
    <property type="entry name" value="Purine and uridine phosphorylases"/>
    <property type="match status" value="1"/>
</dbReference>
<evidence type="ECO:0000313" key="3">
    <source>
        <dbReference type="Proteomes" id="UP001144372"/>
    </source>
</evidence>
<reference evidence="2" key="1">
    <citation type="submission" date="2022-12" db="EMBL/GenBank/DDBJ databases">
        <title>Reference genome sequencing for broad-spectrum identification of bacterial and archaeal isolates by mass spectrometry.</title>
        <authorList>
            <person name="Sekiguchi Y."/>
            <person name="Tourlousse D.M."/>
        </authorList>
    </citation>
    <scope>NUCLEOTIDE SEQUENCE</scope>
    <source>
        <strain evidence="2">ASRB1</strain>
    </source>
</reference>
<dbReference type="Proteomes" id="UP001144372">
    <property type="component" value="Unassembled WGS sequence"/>
</dbReference>
<feature type="domain" description="Nucleoside phosphorylase" evidence="1">
    <location>
        <begin position="13"/>
        <end position="199"/>
    </location>
</feature>
<dbReference type="PANTHER" id="PTHR46832:SF1">
    <property type="entry name" value="5'-METHYLTHIOADENOSINE_S-ADENOSYLHOMOCYSTEINE NUCLEOSIDASE"/>
    <property type="match status" value="1"/>
</dbReference>